<organism evidence="1 2">
    <name type="scientific">Mesonia oceanica</name>
    <dbReference type="NCBI Taxonomy" id="2687242"/>
    <lineage>
        <taxon>Bacteria</taxon>
        <taxon>Pseudomonadati</taxon>
        <taxon>Bacteroidota</taxon>
        <taxon>Flavobacteriia</taxon>
        <taxon>Flavobacteriales</taxon>
        <taxon>Flavobacteriaceae</taxon>
        <taxon>Mesonia</taxon>
    </lineage>
</organism>
<accession>A0AC61Y972</accession>
<protein>
    <submittedName>
        <fullName evidence="1">Beta-barrel assembly-enhancing protease</fullName>
        <ecNumber evidence="1">3.4.-.-</ecNumber>
    </submittedName>
</protein>
<sequence>MNEDLPNKHRNHEIEKLSERNFTSLFPIEWISNSFKVDYGTDFNCEIVKERAVTGITFSVQLKGKETEKNKNHISVSNIKRSTINRWLNKLEPTLLIVYIVDENESYWKWFENNTVDLTSNNKTYTIQLSRENKLSTIDWSLIESYVTKIFNKRYRIYDFPTNEKANQKAWDLYFDGEIEQALPIFKKILRKDSENALIWNALAICQYELFDYQKALLSINRALEIEEDNKDINLTKASILTEQGGVENDKGKIENALIIYRKLIKNKHYSSTLFYNYASALTKIGDYSNSIPEFEKALSLNPNKPQIWNNLGNAYMNLGIHSFEMLCYDKALLLNPNQPETLFSKGSSLFRYFGKVDKGLELMLKASKKTQRYEYDLPYLYFWIAEAYLEKGNFKEAINWNKKGLNIFSTDKYLLHQHSRIKSKNLD</sequence>
<comment type="caution">
    <text evidence="1">The sequence shown here is derived from an EMBL/GenBank/DDBJ whole genome shotgun (WGS) entry which is preliminary data.</text>
</comment>
<gene>
    <name evidence="1" type="primary">bepA_6</name>
    <name evidence="1" type="ORF">FVB9532_02224</name>
</gene>
<proteinExistence type="predicted"/>
<name>A0AC61Y972_9FLAO</name>
<dbReference type="EC" id="3.4.-.-" evidence="1"/>
<reference evidence="1" key="1">
    <citation type="submission" date="2019-09" db="EMBL/GenBank/DDBJ databases">
        <authorList>
            <person name="Rodrigo-Torres L."/>
            <person name="Arahal R. D."/>
            <person name="Lucena T."/>
        </authorList>
    </citation>
    <scope>NUCLEOTIDE SEQUENCE</scope>
    <source>
        <strain evidence="1">ISS653</strain>
    </source>
</reference>
<dbReference type="EMBL" id="CABVMM010000008">
    <property type="protein sequence ID" value="VVV00948.1"/>
    <property type="molecule type" value="Genomic_DNA"/>
</dbReference>
<dbReference type="Proteomes" id="UP000356253">
    <property type="component" value="Unassembled WGS sequence"/>
</dbReference>
<keyword evidence="2" id="KW-1185">Reference proteome</keyword>
<evidence type="ECO:0000313" key="2">
    <source>
        <dbReference type="Proteomes" id="UP000356253"/>
    </source>
</evidence>
<evidence type="ECO:0000313" key="1">
    <source>
        <dbReference type="EMBL" id="VVV00948.1"/>
    </source>
</evidence>
<keyword evidence="1" id="KW-0378">Hydrolase</keyword>
<keyword evidence="1" id="KW-0645">Protease</keyword>